<feature type="compositionally biased region" description="Basic and acidic residues" evidence="1">
    <location>
        <begin position="233"/>
        <end position="255"/>
    </location>
</feature>
<evidence type="ECO:0000313" key="3">
    <source>
        <dbReference type="Proteomes" id="UP000076798"/>
    </source>
</evidence>
<feature type="region of interest" description="Disordered" evidence="1">
    <location>
        <begin position="165"/>
        <end position="185"/>
    </location>
</feature>
<feature type="compositionally biased region" description="Polar residues" evidence="1">
    <location>
        <begin position="221"/>
        <end position="232"/>
    </location>
</feature>
<accession>A0A166GLH6</accession>
<name>A0A166GLH6_9AGAM</name>
<feature type="region of interest" description="Disordered" evidence="1">
    <location>
        <begin position="213"/>
        <end position="338"/>
    </location>
</feature>
<proteinExistence type="predicted"/>
<feature type="compositionally biased region" description="Basic and acidic residues" evidence="1">
    <location>
        <begin position="311"/>
        <end position="331"/>
    </location>
</feature>
<evidence type="ECO:0000313" key="2">
    <source>
        <dbReference type="EMBL" id="KZT41796.1"/>
    </source>
</evidence>
<keyword evidence="3" id="KW-1185">Reference proteome</keyword>
<gene>
    <name evidence="2" type="ORF">SISSUDRAFT_1117400</name>
</gene>
<dbReference type="Proteomes" id="UP000076798">
    <property type="component" value="Unassembled WGS sequence"/>
</dbReference>
<sequence length="338" mass="37929">MQVFEEAKSMQLRVPVFERRPGGPSLSDIAPFVKPYTGPLVEADEEFRTVADELAGNPDEEVDGAGKNYKMMELTLKRVAMRDLPLSQSKKLEAQRRYIMSEQTYAKLARAFLAFRGFRYPSPKPGESITAPVQLEDGIERNELMDHVLAKYARFLERYEAKRKARYEGQQQQSPAEPENSVEDREKNWAKWTEILKAQGVYPNYDDLKSRSGVMIVPDSPGNSDWPSSSQRSVERKTETSLQKGSDEGPDHSDGGEALDYDDGKHSWTSLLPDDGDTGALSDALPVERESSGRTSAAKKDDLSTNSGPSKEGKEKSSSESQKRGQRDRYADFFQLGR</sequence>
<organism evidence="2 3">
    <name type="scientific">Sistotremastrum suecicum HHB10207 ss-3</name>
    <dbReference type="NCBI Taxonomy" id="1314776"/>
    <lineage>
        <taxon>Eukaryota</taxon>
        <taxon>Fungi</taxon>
        <taxon>Dikarya</taxon>
        <taxon>Basidiomycota</taxon>
        <taxon>Agaricomycotina</taxon>
        <taxon>Agaricomycetes</taxon>
        <taxon>Sistotremastrales</taxon>
        <taxon>Sistotremastraceae</taxon>
        <taxon>Sistotremastrum</taxon>
    </lineage>
</organism>
<dbReference type="AlphaFoldDB" id="A0A166GLH6"/>
<protein>
    <submittedName>
        <fullName evidence="2">Uncharacterized protein</fullName>
    </submittedName>
</protein>
<evidence type="ECO:0000256" key="1">
    <source>
        <dbReference type="SAM" id="MobiDB-lite"/>
    </source>
</evidence>
<reference evidence="2 3" key="1">
    <citation type="journal article" date="2016" name="Mol. Biol. Evol.">
        <title>Comparative Genomics of Early-Diverging Mushroom-Forming Fungi Provides Insights into the Origins of Lignocellulose Decay Capabilities.</title>
        <authorList>
            <person name="Nagy L.G."/>
            <person name="Riley R."/>
            <person name="Tritt A."/>
            <person name="Adam C."/>
            <person name="Daum C."/>
            <person name="Floudas D."/>
            <person name="Sun H."/>
            <person name="Yadav J.S."/>
            <person name="Pangilinan J."/>
            <person name="Larsson K.H."/>
            <person name="Matsuura K."/>
            <person name="Barry K."/>
            <person name="Labutti K."/>
            <person name="Kuo R."/>
            <person name="Ohm R.A."/>
            <person name="Bhattacharya S.S."/>
            <person name="Shirouzu T."/>
            <person name="Yoshinaga Y."/>
            <person name="Martin F.M."/>
            <person name="Grigoriev I.V."/>
            <person name="Hibbett D.S."/>
        </authorList>
    </citation>
    <scope>NUCLEOTIDE SEQUENCE [LARGE SCALE GENOMIC DNA]</scope>
    <source>
        <strain evidence="2 3">HHB10207 ss-3</strain>
    </source>
</reference>
<dbReference type="EMBL" id="KV428018">
    <property type="protein sequence ID" value="KZT41796.1"/>
    <property type="molecule type" value="Genomic_DNA"/>
</dbReference>
<feature type="compositionally biased region" description="Basic and acidic residues" evidence="1">
    <location>
        <begin position="286"/>
        <end position="303"/>
    </location>
</feature>